<sequence>MEFISPKTDLAFKRIFGSQDSKDILISFLNAMIYEGRPEITDLDIIDPDNLNGAKDSYLDVKAILSNGTIVLMEIQVLCVPCFRDRVLYDLARTYGNQLQNGPAYARLKPAISLTIVDFPLFPQLEQQIITRFSLQEETSSVDYFEEKIELIFVELHKFKKSLEELQNLTEKWIYFIKETPNLEMIPSSLKEVPEIGKALNIANCANFSRKEQEQLEKKERWLFDQQNDLVEARAEAYAQGFKEGRTQALILRQLQRRFGDISEAPIAQMQQLSLDDLYELGVAISDWTSLDDLSRWLSDK</sequence>
<dbReference type="Proteomes" id="UP001232992">
    <property type="component" value="Unassembled WGS sequence"/>
</dbReference>
<dbReference type="RefSeq" id="WP_283759454.1">
    <property type="nucleotide sequence ID" value="NZ_JAQOSQ010000020.1"/>
</dbReference>
<evidence type="ECO:0000313" key="3">
    <source>
        <dbReference type="Proteomes" id="UP001232992"/>
    </source>
</evidence>
<evidence type="ECO:0000259" key="1">
    <source>
        <dbReference type="Pfam" id="PF14261"/>
    </source>
</evidence>
<dbReference type="NCBIfam" id="TIGR01784">
    <property type="entry name" value="T_den_put_tspse"/>
    <property type="match status" value="1"/>
</dbReference>
<dbReference type="Pfam" id="PF14261">
    <property type="entry name" value="DUF4351"/>
    <property type="match status" value="1"/>
</dbReference>
<dbReference type="Pfam" id="PF12784">
    <property type="entry name" value="PDDEXK_2"/>
    <property type="match status" value="1"/>
</dbReference>
<name>A0ABT7C012_9CYAN</name>
<dbReference type="PANTHER" id="PTHR41317">
    <property type="entry name" value="PD-(D_E)XK NUCLEASE FAMILY TRANSPOSASE"/>
    <property type="match status" value="1"/>
</dbReference>
<evidence type="ECO:0000313" key="2">
    <source>
        <dbReference type="EMBL" id="MDJ1184799.1"/>
    </source>
</evidence>
<dbReference type="PANTHER" id="PTHR41317:SF1">
    <property type="entry name" value="PD-(D_E)XK NUCLEASE FAMILY TRANSPOSASE"/>
    <property type="match status" value="1"/>
</dbReference>
<dbReference type="InterPro" id="IPR010106">
    <property type="entry name" value="RpnA"/>
</dbReference>
<comment type="caution">
    <text evidence="2">The sequence shown here is derived from an EMBL/GenBank/DDBJ whole genome shotgun (WGS) entry which is preliminary data.</text>
</comment>
<protein>
    <submittedName>
        <fullName evidence="2">Rpn family recombination-promoting nuclease/putative transposase</fullName>
    </submittedName>
</protein>
<gene>
    <name evidence="2" type="ORF">PMH09_16545</name>
</gene>
<reference evidence="2 3" key="1">
    <citation type="submission" date="2023-01" db="EMBL/GenBank/DDBJ databases">
        <title>Novel diversity within Roseofilum (Cyanobacteria; Desertifilaceae) from marine benthic mats with descriptions of four novel species.</title>
        <authorList>
            <person name="Wang Y."/>
            <person name="Berthold D.E."/>
            <person name="Hu J."/>
            <person name="Lefler F.W."/>
            <person name="Laughinghouse H.D. IV."/>
        </authorList>
    </citation>
    <scope>NUCLEOTIDE SEQUENCE [LARGE SCALE GENOMIC DNA]</scope>
    <source>
        <strain evidence="2 3">BLCC-M143</strain>
    </source>
</reference>
<dbReference type="InterPro" id="IPR025587">
    <property type="entry name" value="DUF4351"/>
</dbReference>
<keyword evidence="3" id="KW-1185">Reference proteome</keyword>
<organism evidence="2 3">
    <name type="scientific">Roseofilum casamattae BLCC-M143</name>
    <dbReference type="NCBI Taxonomy" id="3022442"/>
    <lineage>
        <taxon>Bacteria</taxon>
        <taxon>Bacillati</taxon>
        <taxon>Cyanobacteriota</taxon>
        <taxon>Cyanophyceae</taxon>
        <taxon>Desertifilales</taxon>
        <taxon>Desertifilaceae</taxon>
        <taxon>Roseofilum</taxon>
        <taxon>Roseofilum casamattae</taxon>
    </lineage>
</organism>
<feature type="domain" description="DUF4351" evidence="1">
    <location>
        <begin position="240"/>
        <end position="298"/>
    </location>
</feature>
<proteinExistence type="predicted"/>
<accession>A0ABT7C012</accession>
<dbReference type="EMBL" id="JAQOSQ010000020">
    <property type="protein sequence ID" value="MDJ1184799.1"/>
    <property type="molecule type" value="Genomic_DNA"/>
</dbReference>